<dbReference type="PANTHER" id="PTHR11783">
    <property type="entry name" value="SULFOTRANSFERASE SULT"/>
    <property type="match status" value="1"/>
</dbReference>
<sequence length="364" mass="41246">MAAVENWSPPTAATKSSSTSNHVDEKDEKLSQECQDLLLSLPREKGWRTSYLYKFKGFWCQPKQIQAILAFQNHFQVKDTDAIVASIPKSGTTWLKALVFSISNRDKHPILTSPKCQIPHSKLSHPLLVSNPHDLVPFFEYKLYANSDGDHDRLLDLSGLPDPRLFATHIPFGALQETIKKSGCKIVYICRNPLDTFVSSWVYTNKLMKEGGLPPLPLEEAFEMYCQGVVGFGPFWEHMLGYWQESLERPEKVLFLKYEEMREDNEGLHLRKLANFLGCPFSLEEEKSGVVEGIAKLCSFEKLKDLEVNKSGSGAIMTFENKHLFRKGQVGDWVNYLSPSMVEKLATVMDDKLGGSGLEFKLSF</sequence>
<evidence type="ECO:0000256" key="1">
    <source>
        <dbReference type="ARBA" id="ARBA00005771"/>
    </source>
</evidence>
<gene>
    <name evidence="6" type="ORF">LITE_LOCUS18826</name>
</gene>
<evidence type="ECO:0000256" key="4">
    <source>
        <dbReference type="SAM" id="MobiDB-lite"/>
    </source>
</evidence>
<keyword evidence="7" id="KW-1185">Reference proteome</keyword>
<comment type="caution">
    <text evidence="6">The sequence shown here is derived from an EMBL/GenBank/DDBJ whole genome shotgun (WGS) entry which is preliminary data.</text>
</comment>
<evidence type="ECO:0000256" key="3">
    <source>
        <dbReference type="RuleBase" id="RU361155"/>
    </source>
</evidence>
<dbReference type="InterPro" id="IPR027417">
    <property type="entry name" value="P-loop_NTPase"/>
</dbReference>
<accession>A0AAV0KHW3</accession>
<dbReference type="Proteomes" id="UP001154282">
    <property type="component" value="Unassembled WGS sequence"/>
</dbReference>
<dbReference type="EMBL" id="CAMGYJ010000005">
    <property type="protein sequence ID" value="CAI0421606.1"/>
    <property type="molecule type" value="Genomic_DNA"/>
</dbReference>
<evidence type="ECO:0000313" key="7">
    <source>
        <dbReference type="Proteomes" id="UP001154282"/>
    </source>
</evidence>
<comment type="similarity">
    <text evidence="1 3">Belongs to the sulfotransferase 1 family.</text>
</comment>
<protein>
    <recommendedName>
        <fullName evidence="3">Sulfotransferase</fullName>
        <ecNumber evidence="3">2.8.2.-</ecNumber>
    </recommendedName>
</protein>
<evidence type="ECO:0000313" key="6">
    <source>
        <dbReference type="EMBL" id="CAI0421606.1"/>
    </source>
</evidence>
<dbReference type="Gene3D" id="3.40.50.300">
    <property type="entry name" value="P-loop containing nucleotide triphosphate hydrolases"/>
    <property type="match status" value="1"/>
</dbReference>
<keyword evidence="2 3" id="KW-0808">Transferase</keyword>
<organism evidence="6 7">
    <name type="scientific">Linum tenue</name>
    <dbReference type="NCBI Taxonomy" id="586396"/>
    <lineage>
        <taxon>Eukaryota</taxon>
        <taxon>Viridiplantae</taxon>
        <taxon>Streptophyta</taxon>
        <taxon>Embryophyta</taxon>
        <taxon>Tracheophyta</taxon>
        <taxon>Spermatophyta</taxon>
        <taxon>Magnoliopsida</taxon>
        <taxon>eudicotyledons</taxon>
        <taxon>Gunneridae</taxon>
        <taxon>Pentapetalae</taxon>
        <taxon>rosids</taxon>
        <taxon>fabids</taxon>
        <taxon>Malpighiales</taxon>
        <taxon>Linaceae</taxon>
        <taxon>Linum</taxon>
    </lineage>
</organism>
<feature type="compositionally biased region" description="Low complexity" evidence="4">
    <location>
        <begin position="8"/>
        <end position="20"/>
    </location>
</feature>
<dbReference type="InterPro" id="IPR000863">
    <property type="entry name" value="Sulfotransferase_dom"/>
</dbReference>
<evidence type="ECO:0000256" key="2">
    <source>
        <dbReference type="ARBA" id="ARBA00022679"/>
    </source>
</evidence>
<dbReference type="SUPFAM" id="SSF52540">
    <property type="entry name" value="P-loop containing nucleoside triphosphate hydrolases"/>
    <property type="match status" value="1"/>
</dbReference>
<evidence type="ECO:0000259" key="5">
    <source>
        <dbReference type="Pfam" id="PF00685"/>
    </source>
</evidence>
<reference evidence="6" key="1">
    <citation type="submission" date="2022-08" db="EMBL/GenBank/DDBJ databases">
        <authorList>
            <person name="Gutierrez-Valencia J."/>
        </authorList>
    </citation>
    <scope>NUCLEOTIDE SEQUENCE</scope>
</reference>
<dbReference type="GO" id="GO:0008146">
    <property type="term" value="F:sulfotransferase activity"/>
    <property type="evidence" value="ECO:0007669"/>
    <property type="project" value="InterPro"/>
</dbReference>
<dbReference type="EC" id="2.8.2.-" evidence="3"/>
<name>A0AAV0KHW3_9ROSI</name>
<proteinExistence type="inferred from homology"/>
<dbReference type="Pfam" id="PF00685">
    <property type="entry name" value="Sulfotransfer_1"/>
    <property type="match status" value="1"/>
</dbReference>
<feature type="region of interest" description="Disordered" evidence="4">
    <location>
        <begin position="1"/>
        <end position="28"/>
    </location>
</feature>
<dbReference type="AlphaFoldDB" id="A0AAV0KHW3"/>
<feature type="domain" description="Sulfotransferase" evidence="5">
    <location>
        <begin position="79"/>
        <end position="357"/>
    </location>
</feature>